<proteinExistence type="predicted"/>
<protein>
    <recommendedName>
        <fullName evidence="1">FHA domain-containing protein</fullName>
    </recommendedName>
</protein>
<dbReference type="SUPFAM" id="SSF49879">
    <property type="entry name" value="SMAD/FHA domain"/>
    <property type="match status" value="1"/>
</dbReference>
<reference evidence="2" key="1">
    <citation type="submission" date="2020-02" db="EMBL/GenBank/DDBJ databases">
        <authorList>
            <person name="Meier V. D."/>
        </authorList>
    </citation>
    <scope>NUCLEOTIDE SEQUENCE</scope>
    <source>
        <strain evidence="2">AVDCRST_MAG33</strain>
    </source>
</reference>
<dbReference type="SMART" id="SM00240">
    <property type="entry name" value="FHA"/>
    <property type="match status" value="1"/>
</dbReference>
<dbReference type="CDD" id="cd00060">
    <property type="entry name" value="FHA"/>
    <property type="match status" value="1"/>
</dbReference>
<dbReference type="PROSITE" id="PS50006">
    <property type="entry name" value="FHA_DOMAIN"/>
    <property type="match status" value="1"/>
</dbReference>
<gene>
    <name evidence="2" type="ORF">AVDCRST_MAG33-3085</name>
</gene>
<name>A0A6J4VDG3_9BACT</name>
<dbReference type="InterPro" id="IPR000253">
    <property type="entry name" value="FHA_dom"/>
</dbReference>
<evidence type="ECO:0000313" key="2">
    <source>
        <dbReference type="EMBL" id="CAA9576182.1"/>
    </source>
</evidence>
<dbReference type="InterPro" id="IPR008984">
    <property type="entry name" value="SMAD_FHA_dom_sf"/>
</dbReference>
<dbReference type="PANTHER" id="PTHR23308">
    <property type="entry name" value="NUCLEAR INHIBITOR OF PROTEIN PHOSPHATASE-1"/>
    <property type="match status" value="1"/>
</dbReference>
<organism evidence="2">
    <name type="scientific">uncultured Thermomicrobiales bacterium</name>
    <dbReference type="NCBI Taxonomy" id="1645740"/>
    <lineage>
        <taxon>Bacteria</taxon>
        <taxon>Pseudomonadati</taxon>
        <taxon>Thermomicrobiota</taxon>
        <taxon>Thermomicrobia</taxon>
        <taxon>Thermomicrobiales</taxon>
        <taxon>environmental samples</taxon>
    </lineage>
</organism>
<dbReference type="Gene3D" id="3.30.2320.60">
    <property type="entry name" value="FhaA, phosphopeptide-binding domain (DUF3662)"/>
    <property type="match status" value="1"/>
</dbReference>
<evidence type="ECO:0000259" key="1">
    <source>
        <dbReference type="PROSITE" id="PS50006"/>
    </source>
</evidence>
<dbReference type="Gene3D" id="2.60.200.20">
    <property type="match status" value="1"/>
</dbReference>
<dbReference type="InterPro" id="IPR022128">
    <property type="entry name" value="FhaA_N"/>
</dbReference>
<dbReference type="InterPro" id="IPR050923">
    <property type="entry name" value="Cell_Proc_Reg/RNA_Proc"/>
</dbReference>
<dbReference type="AlphaFoldDB" id="A0A6J4VDG3"/>
<feature type="domain" description="FHA" evidence="1">
    <location>
        <begin position="173"/>
        <end position="222"/>
    </location>
</feature>
<dbReference type="InterPro" id="IPR042287">
    <property type="entry name" value="FhaA_N_sf"/>
</dbReference>
<sequence>MKIIDVFERSFQRLMEGSIGRVFNSPVQPAEIGRKLERAMLDNRVASTNATLVPNDYQVAMHPQDMLQFVDYINGLNRQMEGWLTRLAAERGFTLIDRVRVQITGDAKVPRRTINVRATISDRPDVGPAAQNVQQRTEIYRVIERETGLAPQRLRVLSGPRQGEEVIIRNPVTTVGRSFDNDIVLEGGDVSRHHARLERNGHHIHVIDLGSTNGTKVNGQPVRSYLVQPGDEVTFGGVQTQLLHYDA</sequence>
<accession>A0A6J4VDG3</accession>
<dbReference type="Pfam" id="PF12401">
    <property type="entry name" value="FhaA_N"/>
    <property type="match status" value="1"/>
</dbReference>
<dbReference type="EMBL" id="CADCWK010000384">
    <property type="protein sequence ID" value="CAA9576182.1"/>
    <property type="molecule type" value="Genomic_DNA"/>
</dbReference>
<dbReference type="Pfam" id="PF00498">
    <property type="entry name" value="FHA"/>
    <property type="match status" value="1"/>
</dbReference>